<dbReference type="GO" id="GO:0005634">
    <property type="term" value="C:nucleus"/>
    <property type="evidence" value="ECO:0007669"/>
    <property type="project" value="TreeGrafter"/>
</dbReference>
<dbReference type="SUPFAM" id="SSF54928">
    <property type="entry name" value="RNA-binding domain, RBD"/>
    <property type="match status" value="1"/>
</dbReference>
<evidence type="ECO:0000256" key="4">
    <source>
        <dbReference type="SAM" id="MobiDB-lite"/>
    </source>
</evidence>
<evidence type="ECO:0000313" key="6">
    <source>
        <dbReference type="EMBL" id="KAH9295161.1"/>
    </source>
</evidence>
<keyword evidence="7" id="KW-1185">Reference proteome</keyword>
<dbReference type="InterPro" id="IPR012677">
    <property type="entry name" value="Nucleotide-bd_a/b_plait_sf"/>
</dbReference>
<dbReference type="PANTHER" id="PTHR48024">
    <property type="entry name" value="GEO13361P1-RELATED"/>
    <property type="match status" value="1"/>
</dbReference>
<reference evidence="6 7" key="1">
    <citation type="journal article" date="2021" name="Nat. Plants">
        <title>The Taxus genome provides insights into paclitaxel biosynthesis.</title>
        <authorList>
            <person name="Xiong X."/>
            <person name="Gou J."/>
            <person name="Liao Q."/>
            <person name="Li Y."/>
            <person name="Zhou Q."/>
            <person name="Bi G."/>
            <person name="Li C."/>
            <person name="Du R."/>
            <person name="Wang X."/>
            <person name="Sun T."/>
            <person name="Guo L."/>
            <person name="Liang H."/>
            <person name="Lu P."/>
            <person name="Wu Y."/>
            <person name="Zhang Z."/>
            <person name="Ro D.K."/>
            <person name="Shang Y."/>
            <person name="Huang S."/>
            <person name="Yan J."/>
        </authorList>
    </citation>
    <scope>NUCLEOTIDE SEQUENCE [LARGE SCALE GENOMIC DNA]</scope>
    <source>
        <strain evidence="6">Ta-2019</strain>
    </source>
</reference>
<organism evidence="6 7">
    <name type="scientific">Taxus chinensis</name>
    <name type="common">Chinese yew</name>
    <name type="synonym">Taxus wallichiana var. chinensis</name>
    <dbReference type="NCBI Taxonomy" id="29808"/>
    <lineage>
        <taxon>Eukaryota</taxon>
        <taxon>Viridiplantae</taxon>
        <taxon>Streptophyta</taxon>
        <taxon>Embryophyta</taxon>
        <taxon>Tracheophyta</taxon>
        <taxon>Spermatophyta</taxon>
        <taxon>Pinopsida</taxon>
        <taxon>Pinidae</taxon>
        <taxon>Conifers II</taxon>
        <taxon>Cupressales</taxon>
        <taxon>Taxaceae</taxon>
        <taxon>Taxus</taxon>
    </lineage>
</organism>
<evidence type="ECO:0000313" key="7">
    <source>
        <dbReference type="Proteomes" id="UP000824469"/>
    </source>
</evidence>
<gene>
    <name evidence="6" type="ORF">KI387_038749</name>
</gene>
<evidence type="ECO:0000256" key="2">
    <source>
        <dbReference type="PROSITE-ProRule" id="PRU00176"/>
    </source>
</evidence>
<dbReference type="InterPro" id="IPR050886">
    <property type="entry name" value="RNA-binding_reg"/>
</dbReference>
<accession>A0AA38C5T3</accession>
<sequence length="343" mass="39241">MDAMKNKSEEVKISQAIGGADIMRMIEEKENLRSISEDYQEEMEEIKRLYLDPLNKEQLLHFLSAIALKDTQRMQNIREVAAMNPGHRKLVIRGLARNTTAETLNFVFSLYGEVENCEVIMDRDGNRSKEYAIVTYKAAEAAWRALKDPCKIIDSTRTICSFVTQENDEEPEPREERTIHVSDVPLHMPYGNFLHFFSQYGEVEAGYLGCMRGEINGLVRFRYVRGAMHALEIPVKSIDRYHHMYCTKTSENLTFEGDQRHLGRRRNPHRNMPLLPASQYPDSPKQNMSDFFTSVHKAEQHLKKVSDLLVAGQNEKKNQSEMASSSTGEEEARSSGGQSQSKG</sequence>
<keyword evidence="3" id="KW-0175">Coiled coil</keyword>
<evidence type="ECO:0000259" key="5">
    <source>
        <dbReference type="PROSITE" id="PS50102"/>
    </source>
</evidence>
<protein>
    <recommendedName>
        <fullName evidence="5">RRM domain-containing protein</fullName>
    </recommendedName>
</protein>
<dbReference type="InterPro" id="IPR000504">
    <property type="entry name" value="RRM_dom"/>
</dbReference>
<dbReference type="GO" id="GO:0003723">
    <property type="term" value="F:RNA binding"/>
    <property type="evidence" value="ECO:0007669"/>
    <property type="project" value="UniProtKB-UniRule"/>
</dbReference>
<keyword evidence="1 2" id="KW-0694">RNA-binding</keyword>
<feature type="region of interest" description="Disordered" evidence="4">
    <location>
        <begin position="306"/>
        <end position="343"/>
    </location>
</feature>
<evidence type="ECO:0000256" key="3">
    <source>
        <dbReference type="SAM" id="Coils"/>
    </source>
</evidence>
<dbReference type="Gene3D" id="3.30.70.330">
    <property type="match status" value="1"/>
</dbReference>
<dbReference type="Proteomes" id="UP000824469">
    <property type="component" value="Unassembled WGS sequence"/>
</dbReference>
<dbReference type="EMBL" id="JAHRHJ020000011">
    <property type="protein sequence ID" value="KAH9295161.1"/>
    <property type="molecule type" value="Genomic_DNA"/>
</dbReference>
<feature type="coiled-coil region" evidence="3">
    <location>
        <begin position="22"/>
        <end position="49"/>
    </location>
</feature>
<dbReference type="InterPro" id="IPR035979">
    <property type="entry name" value="RBD_domain_sf"/>
</dbReference>
<feature type="domain" description="RRM" evidence="5">
    <location>
        <begin position="88"/>
        <end position="159"/>
    </location>
</feature>
<dbReference type="Pfam" id="PF00076">
    <property type="entry name" value="RRM_1"/>
    <property type="match status" value="1"/>
</dbReference>
<proteinExistence type="predicted"/>
<dbReference type="AlphaFoldDB" id="A0AA38C5T3"/>
<name>A0AA38C5T3_TAXCH</name>
<feature type="region of interest" description="Disordered" evidence="4">
    <location>
        <begin position="262"/>
        <end position="285"/>
    </location>
</feature>
<dbReference type="PANTHER" id="PTHR48024:SF25">
    <property type="entry name" value="UBP1-ASSOCIATED PROTEIN 2C"/>
    <property type="match status" value="1"/>
</dbReference>
<dbReference type="SMART" id="SM00360">
    <property type="entry name" value="RRM"/>
    <property type="match status" value="2"/>
</dbReference>
<dbReference type="PROSITE" id="PS50102">
    <property type="entry name" value="RRM"/>
    <property type="match status" value="1"/>
</dbReference>
<comment type="caution">
    <text evidence="6">The sequence shown here is derived from an EMBL/GenBank/DDBJ whole genome shotgun (WGS) entry which is preliminary data.</text>
</comment>
<evidence type="ECO:0000256" key="1">
    <source>
        <dbReference type="ARBA" id="ARBA00022884"/>
    </source>
</evidence>